<dbReference type="RefSeq" id="WP_180284042.1">
    <property type="nucleotide sequence ID" value="NZ_JABFDB010000016.1"/>
</dbReference>
<evidence type="ECO:0000313" key="1">
    <source>
        <dbReference type="EMBL" id="NYZ22270.1"/>
    </source>
</evidence>
<reference evidence="1 2" key="1">
    <citation type="submission" date="2020-05" db="EMBL/GenBank/DDBJ databases">
        <title>Azospirillum oleiclasticum sp. nov, a nitrogen-fixing and heavy crude oil-emulsifying bacterium isolated from the crude oil of Yumen Oilfield.</title>
        <authorList>
            <person name="Wu D."/>
            <person name="Cai M."/>
            <person name="Zhang X."/>
        </authorList>
    </citation>
    <scope>NUCLEOTIDE SEQUENCE [LARGE SCALE GENOMIC DNA]</scope>
    <source>
        <strain evidence="1 2">ROY-1-1-2</strain>
    </source>
</reference>
<sequence length="193" mass="21723">MTSDFAQALRRLKPERRRERLRYRPPSDLRTVPPRPWSGRIALVPDTNVYINAAAGRLPAEIRDFVDRCLLFHCSVCLAELAVGIASRSPDSPDWHRVRDHYRDLIDSIPGHRILTPTNLTWNEAGVIAGTLARTQGLQPQQRKDLMNDALIHLMAARAGLPVLTSNRGDFDLIQQMAACGEFFLYDTLEPGA</sequence>
<proteinExistence type="predicted"/>
<name>A0ABX2TER1_9PROT</name>
<organism evidence="1 2">
    <name type="scientific">Azospirillum oleiclasticum</name>
    <dbReference type="NCBI Taxonomy" id="2735135"/>
    <lineage>
        <taxon>Bacteria</taxon>
        <taxon>Pseudomonadati</taxon>
        <taxon>Pseudomonadota</taxon>
        <taxon>Alphaproteobacteria</taxon>
        <taxon>Rhodospirillales</taxon>
        <taxon>Azospirillaceae</taxon>
        <taxon>Azospirillum</taxon>
    </lineage>
</organism>
<evidence type="ECO:0000313" key="2">
    <source>
        <dbReference type="Proteomes" id="UP000584642"/>
    </source>
</evidence>
<dbReference type="Gene3D" id="3.40.50.1010">
    <property type="entry name" value="5'-nuclease"/>
    <property type="match status" value="1"/>
</dbReference>
<comment type="caution">
    <text evidence="1">The sequence shown here is derived from an EMBL/GenBank/DDBJ whole genome shotgun (WGS) entry which is preliminary data.</text>
</comment>
<dbReference type="InterPro" id="IPR029060">
    <property type="entry name" value="PIN-like_dom_sf"/>
</dbReference>
<dbReference type="EMBL" id="JABFDB010000016">
    <property type="protein sequence ID" value="NYZ22270.1"/>
    <property type="molecule type" value="Genomic_DNA"/>
</dbReference>
<gene>
    <name evidence="1" type="ORF">HND93_21365</name>
</gene>
<protein>
    <submittedName>
        <fullName evidence="1">Type II toxin-antitoxin system VapC family toxin</fullName>
    </submittedName>
</protein>
<dbReference type="Proteomes" id="UP000584642">
    <property type="component" value="Unassembled WGS sequence"/>
</dbReference>
<keyword evidence="2" id="KW-1185">Reference proteome</keyword>
<accession>A0ABX2TER1</accession>
<dbReference type="SUPFAM" id="SSF88723">
    <property type="entry name" value="PIN domain-like"/>
    <property type="match status" value="1"/>
</dbReference>